<dbReference type="PATRIC" id="fig|231023.4.peg.1823"/>
<dbReference type="InterPro" id="IPR022835">
    <property type="entry name" value="CbpM"/>
</dbReference>
<name>I3UTK6_PSEPU</name>
<dbReference type="KEGG" id="ppi:YSA_03812"/>
<evidence type="ECO:0000313" key="3">
    <source>
        <dbReference type="Proteomes" id="UP000005268"/>
    </source>
</evidence>
<dbReference type="Pfam" id="PF13591">
    <property type="entry name" value="MerR_2"/>
    <property type="match status" value="1"/>
</dbReference>
<protein>
    <recommendedName>
        <fullName evidence="1">Chaperone modulatory protein CbpM</fullName>
    </recommendedName>
</protein>
<comment type="similarity">
    <text evidence="1">Belongs to the CbpM family.</text>
</comment>
<dbReference type="Proteomes" id="UP000005268">
    <property type="component" value="Chromosome"/>
</dbReference>
<sequence>MIMSSTLIVQLDMRTLCQEADVTAECVIEIVEHGIVEPSGRTPEDWLFDDQAPLVTKRAVKLHQELELEWEGVALALELLQEVQQLRSENNMLKQRLGRFIQM</sequence>
<proteinExistence type="inferred from homology"/>
<evidence type="ECO:0000313" key="2">
    <source>
        <dbReference type="EMBL" id="AFK68827.1"/>
    </source>
</evidence>
<dbReference type="HAMAP" id="MF_01155">
    <property type="entry name" value="CbpM"/>
    <property type="match status" value="1"/>
</dbReference>
<gene>
    <name evidence="1" type="primary">cbpM</name>
    <name evidence="2" type="ORF">YSA_03812</name>
</gene>
<dbReference type="AlphaFoldDB" id="I3UTK6"/>
<dbReference type="Gene3D" id="1.10.1660.10">
    <property type="match status" value="1"/>
</dbReference>
<comment type="function">
    <text evidence="1">Interacts with CbpA and inhibits both the DnaJ-like co-chaperone activity and the DNA binding activity of CbpA. Together with CbpA, modulates the activity of the DnaK chaperone system. Does not inhibit the co-chaperone activity of DnaJ.</text>
</comment>
<organism evidence="2 3">
    <name type="scientific">Pseudomonas putida ND6</name>
    <dbReference type="NCBI Taxonomy" id="231023"/>
    <lineage>
        <taxon>Bacteria</taxon>
        <taxon>Pseudomonadati</taxon>
        <taxon>Pseudomonadota</taxon>
        <taxon>Gammaproteobacteria</taxon>
        <taxon>Pseudomonadales</taxon>
        <taxon>Pseudomonadaceae</taxon>
        <taxon>Pseudomonas</taxon>
    </lineage>
</organism>
<reference evidence="2 3" key="1">
    <citation type="journal article" date="2012" name="J. Bacteriol.">
        <title>Complete Genome Sequence of the Naphthalene-Degrading Pseudomonas putida Strain ND6.</title>
        <authorList>
            <person name="Li S."/>
            <person name="Zhao H."/>
            <person name="Li Y."/>
            <person name="Niu S."/>
            <person name="Cai B."/>
        </authorList>
    </citation>
    <scope>NUCLEOTIDE SEQUENCE [LARGE SCALE GENOMIC DNA]</scope>
    <source>
        <strain evidence="2 3">ND6</strain>
    </source>
</reference>
<evidence type="ECO:0000256" key="1">
    <source>
        <dbReference type="HAMAP-Rule" id="MF_01155"/>
    </source>
</evidence>
<dbReference type="EMBL" id="CP003588">
    <property type="protein sequence ID" value="AFK68827.1"/>
    <property type="molecule type" value="Genomic_DNA"/>
</dbReference>
<dbReference type="HOGENOM" id="CLU_144710_3_1_6"/>
<accession>I3UTK6</accession>